<evidence type="ECO:0000259" key="10">
    <source>
        <dbReference type="PROSITE" id="PS50850"/>
    </source>
</evidence>
<evidence type="ECO:0000256" key="2">
    <source>
        <dbReference type="ARBA" id="ARBA00022692"/>
    </source>
</evidence>
<evidence type="ECO:0000256" key="8">
    <source>
        <dbReference type="SAM" id="MobiDB-lite"/>
    </source>
</evidence>
<feature type="transmembrane region" description="Helical" evidence="9">
    <location>
        <begin position="176"/>
        <end position="197"/>
    </location>
</feature>
<dbReference type="PANTHER" id="PTHR13780:SF36">
    <property type="entry name" value="CBS DOMAIN-CONTAINING PROTEIN"/>
    <property type="match status" value="1"/>
</dbReference>
<dbReference type="Pfam" id="PF00571">
    <property type="entry name" value="CBS"/>
    <property type="match status" value="2"/>
</dbReference>
<feature type="transmembrane region" description="Helical" evidence="9">
    <location>
        <begin position="283"/>
        <end position="303"/>
    </location>
</feature>
<keyword evidence="2 9" id="KW-0812">Transmembrane</keyword>
<dbReference type="PROSITE" id="PS51371">
    <property type="entry name" value="CBS"/>
    <property type="match status" value="2"/>
</dbReference>
<evidence type="ECO:0000256" key="5">
    <source>
        <dbReference type="ARBA" id="ARBA00023122"/>
    </source>
</evidence>
<sequence>MASLRAKLRFVVTAGVGFFADGYLNLTIGLVVPILGYLYFQDGKVPTVDSDIIKGGLSLGMVVGQLLFGVMSDVWGRHTIYGKELLLTIFGTLMVILLPWNRMSAQSVTAWIAVFRVVTGVGIGAAEKSPFGSRAIQVLTVFSNIGLGNIAASIVFLILLKAFEGSIADNLSHLEWVWRLLLGIGIVPAVFTLYARLTITETLPYKQYVCDDAAGQKRTFKKQWEDFCQYFSHWKHAKVLFATAASWFFDIAYYGINLNQSIILARIGYASGTTPWKTLYNTAVGNIIIQAAGYLPGFYVGIFLPDRIGRVRQQFWTSIMVCILYAIWAGISTQSAHTPTAGLMTIFALSQFLLTVGPNCTTFLIPAEVFPTRVRGTAHGISAAAGKCGAMLTAFGFGTVEDAIGLEGVLGLFSGIMLLTALVTLLIPETKNYTLEGIENANLPRRTSDMADRFHSREGSDTSLNNASIASPRSSTESRSSSTRNPLRVSANHQHRQSLSESLRGPPGSPRSRRQPSLPQSAIQSLIDNPPPPKSNDPAFVGRDWREISIGELVSPDDLKFVELDTGIEEATNILIDSGAAVLLIRETPEATSAVATFDYADLNSYLLLAAGLTHPDEAHQAFYEELAKKAHDGVPIPLRDVKKFGMEKEPLITLPASANVLTAVEIFGGGVHRVVVVNESDDQEVVGIFSQFRLVKFLWENGRSFPVIEELYPKALRELVIGSQEVISINGDKPLSDALHVMNNEGMSSIAVVDSYLNVLGNISTADVKLLTRSSSLPLLQNTCTHFISIILSTRGLIEGKDSFPVFHVNPGSTLAHTVAKLVATRSHRLWVTDPLSPTSSGPPTPSQSSVHLPLSNSVSPATGSHTTNSPPPSPSVPVTPSAQPSQYTAPHLPTPNLPYTCPGPGVTVPVPSPISHSIPSSTLDGARLSGRLAGVVSLTDILNLHARASGLNPADPAESRSRRRRSSSSSQSVRRSGDIGRELFSRGGM</sequence>
<dbReference type="VEuPathDB" id="FungiDB:PEXP_003930"/>
<gene>
    <name evidence="12" type="ORF">PEX2_099220</name>
</gene>
<dbReference type="STRING" id="27334.A0A0A2K1E3"/>
<feature type="domain" description="CBS" evidence="11">
    <location>
        <begin position="647"/>
        <end position="705"/>
    </location>
</feature>
<feature type="region of interest" description="Disordered" evidence="8">
    <location>
        <begin position="452"/>
        <end position="539"/>
    </location>
</feature>
<evidence type="ECO:0000256" key="3">
    <source>
        <dbReference type="ARBA" id="ARBA00022737"/>
    </source>
</evidence>
<comment type="subcellular location">
    <subcellularLocation>
        <location evidence="1">Membrane</location>
        <topology evidence="1">Multi-pass membrane protein</topology>
    </subcellularLocation>
</comment>
<evidence type="ECO:0000256" key="9">
    <source>
        <dbReference type="SAM" id="Phobius"/>
    </source>
</evidence>
<dbReference type="CDD" id="cd17364">
    <property type="entry name" value="MFS_PhT"/>
    <property type="match status" value="1"/>
</dbReference>
<feature type="transmembrane region" description="Helical" evidence="9">
    <location>
        <begin position="84"/>
        <end position="102"/>
    </location>
</feature>
<dbReference type="GO" id="GO:0022857">
    <property type="term" value="F:transmembrane transporter activity"/>
    <property type="evidence" value="ECO:0007669"/>
    <property type="project" value="InterPro"/>
</dbReference>
<feature type="transmembrane region" description="Helical" evidence="9">
    <location>
        <begin position="409"/>
        <end position="427"/>
    </location>
</feature>
<dbReference type="InterPro" id="IPR005828">
    <property type="entry name" value="MFS_sugar_transport-like"/>
</dbReference>
<dbReference type="RefSeq" id="XP_016601890.1">
    <property type="nucleotide sequence ID" value="XM_016747192.1"/>
</dbReference>
<feature type="domain" description="CBS" evidence="11">
    <location>
        <begin position="723"/>
        <end position="780"/>
    </location>
</feature>
<dbReference type="GeneID" id="27682612"/>
<dbReference type="HOGENOM" id="CLU_301495_0_0_1"/>
<evidence type="ECO:0000256" key="4">
    <source>
        <dbReference type="ARBA" id="ARBA00022989"/>
    </source>
</evidence>
<organism evidence="12 13">
    <name type="scientific">Penicillium expansum</name>
    <name type="common">Blue mold rot fungus</name>
    <dbReference type="NCBI Taxonomy" id="27334"/>
    <lineage>
        <taxon>Eukaryota</taxon>
        <taxon>Fungi</taxon>
        <taxon>Dikarya</taxon>
        <taxon>Ascomycota</taxon>
        <taxon>Pezizomycotina</taxon>
        <taxon>Eurotiomycetes</taxon>
        <taxon>Eurotiomycetidae</taxon>
        <taxon>Eurotiales</taxon>
        <taxon>Aspergillaceae</taxon>
        <taxon>Penicillium</taxon>
    </lineage>
</organism>
<feature type="transmembrane region" description="Helical" evidence="9">
    <location>
        <begin position="138"/>
        <end position="160"/>
    </location>
</feature>
<evidence type="ECO:0000313" key="13">
    <source>
        <dbReference type="Proteomes" id="UP000030143"/>
    </source>
</evidence>
<dbReference type="CDD" id="cd02205">
    <property type="entry name" value="CBS_pair_SF"/>
    <property type="match status" value="1"/>
</dbReference>
<dbReference type="InterPro" id="IPR000644">
    <property type="entry name" value="CBS_dom"/>
</dbReference>
<dbReference type="GO" id="GO:0016020">
    <property type="term" value="C:membrane"/>
    <property type="evidence" value="ECO:0007669"/>
    <property type="project" value="UniProtKB-SubCell"/>
</dbReference>
<dbReference type="InterPro" id="IPR036259">
    <property type="entry name" value="MFS_trans_sf"/>
</dbReference>
<evidence type="ECO:0000313" key="12">
    <source>
        <dbReference type="EMBL" id="KGO60906.1"/>
    </source>
</evidence>
<dbReference type="GO" id="GO:0004865">
    <property type="term" value="F:protein serine/threonine phosphatase inhibitor activity"/>
    <property type="evidence" value="ECO:0007669"/>
    <property type="project" value="TreeGrafter"/>
</dbReference>
<keyword evidence="4 9" id="KW-1133">Transmembrane helix</keyword>
<feature type="region of interest" description="Disordered" evidence="8">
    <location>
        <begin position="951"/>
        <end position="991"/>
    </location>
</feature>
<dbReference type="GO" id="GO:0042149">
    <property type="term" value="P:cellular response to glucose starvation"/>
    <property type="evidence" value="ECO:0007669"/>
    <property type="project" value="TreeGrafter"/>
</dbReference>
<feature type="transmembrane region" description="Helical" evidence="9">
    <location>
        <begin position="315"/>
        <end position="331"/>
    </location>
</feature>
<name>A0A0A2K1E3_PENEN</name>
<feature type="compositionally biased region" description="Polar residues" evidence="8">
    <location>
        <begin position="856"/>
        <end position="870"/>
    </location>
</feature>
<dbReference type="InterPro" id="IPR020846">
    <property type="entry name" value="MFS_dom"/>
</dbReference>
<feature type="region of interest" description="Disordered" evidence="8">
    <location>
        <begin position="835"/>
        <end position="902"/>
    </location>
</feature>
<feature type="transmembrane region" description="Helical" evidence="9">
    <location>
        <begin position="343"/>
        <end position="365"/>
    </location>
</feature>
<dbReference type="InterPro" id="IPR050511">
    <property type="entry name" value="AMPK_gamma/SDS23_families"/>
</dbReference>
<accession>A0A0A2K1E3</accession>
<keyword evidence="6 9" id="KW-0472">Membrane</keyword>
<comment type="caution">
    <text evidence="12">The sequence shown here is derived from an EMBL/GenBank/DDBJ whole genome shotgun (WGS) entry which is preliminary data.</text>
</comment>
<reference evidence="12 13" key="1">
    <citation type="journal article" date="2015" name="Mol. Plant Microbe Interact.">
        <title>Genome, transcriptome, and functional analyses of Penicillium expansum provide new insights into secondary metabolism and pathogenicity.</title>
        <authorList>
            <person name="Ballester A.R."/>
            <person name="Marcet-Houben M."/>
            <person name="Levin E."/>
            <person name="Sela N."/>
            <person name="Selma-Lazaro C."/>
            <person name="Carmona L."/>
            <person name="Wisniewski M."/>
            <person name="Droby S."/>
            <person name="Gonzalez-Candelas L."/>
            <person name="Gabaldon T."/>
        </authorList>
    </citation>
    <scope>NUCLEOTIDE SEQUENCE [LARGE SCALE GENOMIC DNA]</scope>
    <source>
        <strain evidence="12 13">MD-8</strain>
    </source>
</reference>
<keyword evidence="5 7" id="KW-0129">CBS domain</keyword>
<dbReference type="PROSITE" id="PS50850">
    <property type="entry name" value="MFS"/>
    <property type="match status" value="1"/>
</dbReference>
<feature type="transmembrane region" description="Helical" evidence="9">
    <location>
        <begin position="108"/>
        <end position="126"/>
    </location>
</feature>
<evidence type="ECO:0000256" key="6">
    <source>
        <dbReference type="ARBA" id="ARBA00023136"/>
    </source>
</evidence>
<dbReference type="PANTHER" id="PTHR13780">
    <property type="entry name" value="AMP-ACTIVATED PROTEIN KINASE, GAMMA REGULATORY SUBUNIT"/>
    <property type="match status" value="1"/>
</dbReference>
<dbReference type="AlphaFoldDB" id="A0A0A2K1E3"/>
<keyword evidence="3" id="KW-0677">Repeat</keyword>
<dbReference type="Gene3D" id="1.20.1250.20">
    <property type="entry name" value="MFS general substrate transporter like domains"/>
    <property type="match status" value="1"/>
</dbReference>
<dbReference type="InterPro" id="IPR046342">
    <property type="entry name" value="CBS_dom_sf"/>
</dbReference>
<protein>
    <submittedName>
        <fullName evidence="12">Major facilitator superfamily domain, general substrate transporter</fullName>
    </submittedName>
</protein>
<feature type="domain" description="Major facilitator superfamily (MFS) profile" evidence="10">
    <location>
        <begin position="10"/>
        <end position="432"/>
    </location>
</feature>
<evidence type="ECO:0000256" key="7">
    <source>
        <dbReference type="PROSITE-ProRule" id="PRU00703"/>
    </source>
</evidence>
<feature type="transmembrane region" description="Helical" evidence="9">
    <location>
        <begin position="52"/>
        <end position="72"/>
    </location>
</feature>
<feature type="compositionally biased region" description="Basic and acidic residues" evidence="8">
    <location>
        <begin position="977"/>
        <end position="991"/>
    </location>
</feature>
<dbReference type="SUPFAM" id="SSF54631">
    <property type="entry name" value="CBS-domain pair"/>
    <property type="match status" value="2"/>
</dbReference>
<feature type="transmembrane region" description="Helical" evidence="9">
    <location>
        <begin position="377"/>
        <end position="397"/>
    </location>
</feature>
<feature type="compositionally biased region" description="Low complexity" evidence="8">
    <location>
        <begin position="471"/>
        <end position="484"/>
    </location>
</feature>
<evidence type="ECO:0000259" key="11">
    <source>
        <dbReference type="PROSITE" id="PS51371"/>
    </source>
</evidence>
<evidence type="ECO:0000256" key="1">
    <source>
        <dbReference type="ARBA" id="ARBA00004141"/>
    </source>
</evidence>
<proteinExistence type="predicted"/>
<dbReference type="SMART" id="SM00116">
    <property type="entry name" value="CBS"/>
    <property type="match status" value="2"/>
</dbReference>
<dbReference type="Proteomes" id="UP000030143">
    <property type="component" value="Unassembled WGS sequence"/>
</dbReference>
<dbReference type="EMBL" id="JQFZ01000060">
    <property type="protein sequence ID" value="KGO60906.1"/>
    <property type="molecule type" value="Genomic_DNA"/>
</dbReference>
<dbReference type="Gene3D" id="3.10.580.10">
    <property type="entry name" value="CBS-domain"/>
    <property type="match status" value="2"/>
</dbReference>
<dbReference type="Pfam" id="PF00083">
    <property type="entry name" value="Sugar_tr"/>
    <property type="match status" value="1"/>
</dbReference>
<feature type="transmembrane region" description="Helical" evidence="9">
    <location>
        <begin position="12"/>
        <end position="40"/>
    </location>
</feature>
<dbReference type="SUPFAM" id="SSF103473">
    <property type="entry name" value="MFS general substrate transporter"/>
    <property type="match status" value="1"/>
</dbReference>
<keyword evidence="13" id="KW-1185">Reference proteome</keyword>